<organism evidence="1 2">
    <name type="scientific">Heterodera trifolii</name>
    <dbReference type="NCBI Taxonomy" id="157864"/>
    <lineage>
        <taxon>Eukaryota</taxon>
        <taxon>Metazoa</taxon>
        <taxon>Ecdysozoa</taxon>
        <taxon>Nematoda</taxon>
        <taxon>Chromadorea</taxon>
        <taxon>Rhabditida</taxon>
        <taxon>Tylenchina</taxon>
        <taxon>Tylenchomorpha</taxon>
        <taxon>Tylenchoidea</taxon>
        <taxon>Heteroderidae</taxon>
        <taxon>Heteroderinae</taxon>
        <taxon>Heterodera</taxon>
    </lineage>
</organism>
<evidence type="ECO:0000313" key="1">
    <source>
        <dbReference type="EMBL" id="KAL3114148.1"/>
    </source>
</evidence>
<sequence length="446" mass="52267">MTFHRLLTYCTTFGAELHHNTIKFRLEFSKSLDEKGTYSSKVIRAELYEDHLVNMLRLYEQRSEGNSFGLLLRRCKLDGIAFMNNFDKLKPEQQEKLDDKMAEMEILMNGAQEEKNNEGTEQWQTEEKQWQNISQMNAPNAQFQKAFAAIRKKIDELALSEALNDNEEKQRKIFLMGMFIKKMAKGNLTSLAMSDELIHLKRAISSPEWKENDCKSADFSEKAFTNYLQSPHIEIYRLLCILLDYQSFLKELTTAPGKQWSTVYRCFQKSPCENLEGHRESVYLYHFKFLQNVLFNKKSAHGNELAEKLREGVGVFGRLESLLGNDFFKYLWSSKDEIKDKLLNPNFFRDETRLLANYHQTISNANELKRTRARLLADLTVLYNHFGQLALTFSDTKFQQAIEKEAKYLWLYFRTLYDTIFIGKSDKTTERMSYTSFIIDAMITGN</sequence>
<dbReference type="AlphaFoldDB" id="A0ABD2LG78"/>
<gene>
    <name evidence="1" type="ORF">niasHT_010962</name>
</gene>
<protein>
    <submittedName>
        <fullName evidence="1">Uncharacterized protein</fullName>
    </submittedName>
</protein>
<reference evidence="1 2" key="1">
    <citation type="submission" date="2024-10" db="EMBL/GenBank/DDBJ databases">
        <authorList>
            <person name="Kim D."/>
        </authorList>
    </citation>
    <scope>NUCLEOTIDE SEQUENCE [LARGE SCALE GENOMIC DNA]</scope>
    <source>
        <strain evidence="1">BH-2024</strain>
    </source>
</reference>
<comment type="caution">
    <text evidence="1">The sequence shown here is derived from an EMBL/GenBank/DDBJ whole genome shotgun (WGS) entry which is preliminary data.</text>
</comment>
<proteinExistence type="predicted"/>
<dbReference type="EMBL" id="JBICBT010000424">
    <property type="protein sequence ID" value="KAL3114148.1"/>
    <property type="molecule type" value="Genomic_DNA"/>
</dbReference>
<evidence type="ECO:0000313" key="2">
    <source>
        <dbReference type="Proteomes" id="UP001620626"/>
    </source>
</evidence>
<keyword evidence="2" id="KW-1185">Reference proteome</keyword>
<name>A0ABD2LG78_9BILA</name>
<accession>A0ABD2LG78</accession>
<dbReference type="Proteomes" id="UP001620626">
    <property type="component" value="Unassembled WGS sequence"/>
</dbReference>